<comment type="caution">
    <text evidence="2">The sequence shown here is derived from an EMBL/GenBank/DDBJ whole genome shotgun (WGS) entry which is preliminary data.</text>
</comment>
<sequence length="187" mass="20529">MKAFLLYCLIIATVSTFSYGGILSSVEDYFWRDYTGILPNDALPGGIDSNGSTTYIAQISIPSLWDPTRSTVDVLPAILQAGAIIVYAPYNATVVYRSASNSSVKILCSSNPRDYQWYSTTEMLSPFHKYVIVGYEASSPLYAGRAVIHNETVTGKIFANDRDAGLIVAHNGTQTHQYSYKVLTYAP</sequence>
<dbReference type="PANTHER" id="PTHR31649">
    <property type="entry name" value="AGAP009604-PA"/>
    <property type="match status" value="1"/>
</dbReference>
<feature type="signal peptide" evidence="1">
    <location>
        <begin position="1"/>
        <end position="20"/>
    </location>
</feature>
<dbReference type="AlphaFoldDB" id="A0AAN7V5V7"/>
<dbReference type="EMBL" id="JAVRBK010000007">
    <property type="protein sequence ID" value="KAK5641472.1"/>
    <property type="molecule type" value="Genomic_DNA"/>
</dbReference>
<gene>
    <name evidence="2" type="ORF">RI129_010019</name>
</gene>
<feature type="chain" id="PRO_5042823836" evidence="1">
    <location>
        <begin position="21"/>
        <end position="187"/>
    </location>
</feature>
<dbReference type="InterPro" id="IPR006616">
    <property type="entry name" value="DM9_repeat"/>
</dbReference>
<dbReference type="Pfam" id="PF11901">
    <property type="entry name" value="DM9"/>
    <property type="match status" value="1"/>
</dbReference>
<keyword evidence="3" id="KW-1185">Reference proteome</keyword>
<organism evidence="2 3">
    <name type="scientific">Pyrocoelia pectoralis</name>
    <dbReference type="NCBI Taxonomy" id="417401"/>
    <lineage>
        <taxon>Eukaryota</taxon>
        <taxon>Metazoa</taxon>
        <taxon>Ecdysozoa</taxon>
        <taxon>Arthropoda</taxon>
        <taxon>Hexapoda</taxon>
        <taxon>Insecta</taxon>
        <taxon>Pterygota</taxon>
        <taxon>Neoptera</taxon>
        <taxon>Endopterygota</taxon>
        <taxon>Coleoptera</taxon>
        <taxon>Polyphaga</taxon>
        <taxon>Elateriformia</taxon>
        <taxon>Elateroidea</taxon>
        <taxon>Lampyridae</taxon>
        <taxon>Lampyrinae</taxon>
        <taxon>Pyrocoelia</taxon>
    </lineage>
</organism>
<dbReference type="Proteomes" id="UP001329430">
    <property type="component" value="Chromosome 7"/>
</dbReference>
<dbReference type="PANTHER" id="PTHR31649:SF10">
    <property type="entry name" value="IP19903P-RELATED"/>
    <property type="match status" value="1"/>
</dbReference>
<proteinExistence type="predicted"/>
<evidence type="ECO:0000313" key="3">
    <source>
        <dbReference type="Proteomes" id="UP001329430"/>
    </source>
</evidence>
<keyword evidence="1" id="KW-0732">Signal</keyword>
<name>A0AAN7V5V7_9COLE</name>
<accession>A0AAN7V5V7</accession>
<evidence type="ECO:0000313" key="2">
    <source>
        <dbReference type="EMBL" id="KAK5641472.1"/>
    </source>
</evidence>
<reference evidence="2 3" key="1">
    <citation type="journal article" date="2024" name="Insects">
        <title>An Improved Chromosome-Level Genome Assembly of the Firefly Pyrocoelia pectoralis.</title>
        <authorList>
            <person name="Fu X."/>
            <person name="Meyer-Rochow V.B."/>
            <person name="Ballantyne L."/>
            <person name="Zhu X."/>
        </authorList>
    </citation>
    <scope>NUCLEOTIDE SEQUENCE [LARGE SCALE GENOMIC DNA]</scope>
    <source>
        <strain evidence="2">XCY_ONT2</strain>
    </source>
</reference>
<evidence type="ECO:0000256" key="1">
    <source>
        <dbReference type="SAM" id="SignalP"/>
    </source>
</evidence>
<protein>
    <submittedName>
        <fullName evidence="2">Uncharacterized protein</fullName>
    </submittedName>
</protein>